<dbReference type="Proteomes" id="UP001316803">
    <property type="component" value="Unassembled WGS sequence"/>
</dbReference>
<sequence length="352" mass="39092">MSSPPPTSLGDLDERRAFDFFKQATAPQFAGQHDLASRFWYGIVPQTASSDALIFKLAVAMGSQHEAVVYGSEKSSTLARRSHEAVIAILARNLPTIRADVSLLCCAMLMAYANLCEEVPATAPVHFSLGLRILREETIPGHPKLADSLSAFIEPMFGELELATALFGTPPENVEIVCPQIPLRPILPATFADLYQAKRSLGEILRWLLYITFLHRTSQALSTYKVAEVDVLLAQWRRTVVRYSLTVATTYPGLFMKARKMLFQYKLFATCRGAANNSIFIEASRVQILSVDFSQRHITSMLCTLKRNCLDDSSRPLAPEPSRDHDDLDIWPKGEPVGHDGVTQIVRITIGN</sequence>
<keyword evidence="4" id="KW-0238">DNA-binding</keyword>
<evidence type="ECO:0000313" key="8">
    <source>
        <dbReference type="Proteomes" id="UP001316803"/>
    </source>
</evidence>
<evidence type="ECO:0000256" key="4">
    <source>
        <dbReference type="ARBA" id="ARBA00023125"/>
    </source>
</evidence>
<evidence type="ECO:0000256" key="2">
    <source>
        <dbReference type="ARBA" id="ARBA00022833"/>
    </source>
</evidence>
<keyword evidence="2" id="KW-0862">Zinc</keyword>
<keyword evidence="5" id="KW-0804">Transcription</keyword>
<dbReference type="GO" id="GO:0003677">
    <property type="term" value="F:DNA binding"/>
    <property type="evidence" value="ECO:0007669"/>
    <property type="project" value="UniProtKB-KW"/>
</dbReference>
<evidence type="ECO:0000256" key="6">
    <source>
        <dbReference type="ARBA" id="ARBA00023242"/>
    </source>
</evidence>
<evidence type="ECO:0000313" key="7">
    <source>
        <dbReference type="EMBL" id="KAK5958318.1"/>
    </source>
</evidence>
<organism evidence="7 8">
    <name type="scientific">Knufia fluminis</name>
    <dbReference type="NCBI Taxonomy" id="191047"/>
    <lineage>
        <taxon>Eukaryota</taxon>
        <taxon>Fungi</taxon>
        <taxon>Dikarya</taxon>
        <taxon>Ascomycota</taxon>
        <taxon>Pezizomycotina</taxon>
        <taxon>Eurotiomycetes</taxon>
        <taxon>Chaetothyriomycetidae</taxon>
        <taxon>Chaetothyriales</taxon>
        <taxon>Trichomeriaceae</taxon>
        <taxon>Knufia</taxon>
    </lineage>
</organism>
<proteinExistence type="predicted"/>
<evidence type="ECO:0000256" key="3">
    <source>
        <dbReference type="ARBA" id="ARBA00023015"/>
    </source>
</evidence>
<reference evidence="7 8" key="1">
    <citation type="submission" date="2022-12" db="EMBL/GenBank/DDBJ databases">
        <title>Genomic features and morphological characterization of a novel Knufia sp. strain isolated from spacecraft assembly facility.</title>
        <authorList>
            <person name="Teixeira M."/>
            <person name="Chander A.M."/>
            <person name="Stajich J.E."/>
            <person name="Venkateswaran K."/>
        </authorList>
    </citation>
    <scope>NUCLEOTIDE SEQUENCE [LARGE SCALE GENOMIC DNA]</scope>
    <source>
        <strain evidence="7 8">FJI-L2-BK-P2</strain>
    </source>
</reference>
<gene>
    <name evidence="7" type="ORF">OHC33_000160</name>
</gene>
<dbReference type="EMBL" id="JAKLMC020000001">
    <property type="protein sequence ID" value="KAK5958318.1"/>
    <property type="molecule type" value="Genomic_DNA"/>
</dbReference>
<keyword evidence="1" id="KW-0479">Metal-binding</keyword>
<comment type="caution">
    <text evidence="7">The sequence shown here is derived from an EMBL/GenBank/DDBJ whole genome shotgun (WGS) entry which is preliminary data.</text>
</comment>
<dbReference type="GO" id="GO:0046872">
    <property type="term" value="F:metal ion binding"/>
    <property type="evidence" value="ECO:0007669"/>
    <property type="project" value="UniProtKB-KW"/>
</dbReference>
<keyword evidence="3" id="KW-0805">Transcription regulation</keyword>
<name>A0AAN8F7D6_9EURO</name>
<dbReference type="PANTHER" id="PTHR36206">
    <property type="entry name" value="ASPERCRYPTIN BIOSYNTHESIS CLUSTER-SPECIFIC TRANSCRIPTION REGULATOR ATNN-RELATED"/>
    <property type="match status" value="1"/>
</dbReference>
<dbReference type="AlphaFoldDB" id="A0AAN8F7D6"/>
<keyword evidence="8" id="KW-1185">Reference proteome</keyword>
<protein>
    <submittedName>
        <fullName evidence="7">Uncharacterized protein</fullName>
    </submittedName>
</protein>
<accession>A0AAN8F7D6</accession>
<keyword evidence="6" id="KW-0539">Nucleus</keyword>
<dbReference type="InterPro" id="IPR052360">
    <property type="entry name" value="Transcr_Regulatory_Proteins"/>
</dbReference>
<dbReference type="PANTHER" id="PTHR36206:SF12">
    <property type="entry name" value="ASPERCRYPTIN BIOSYNTHESIS CLUSTER-SPECIFIC TRANSCRIPTION REGULATOR ATNN-RELATED"/>
    <property type="match status" value="1"/>
</dbReference>
<evidence type="ECO:0000256" key="1">
    <source>
        <dbReference type="ARBA" id="ARBA00022723"/>
    </source>
</evidence>
<evidence type="ECO:0000256" key="5">
    <source>
        <dbReference type="ARBA" id="ARBA00023163"/>
    </source>
</evidence>